<evidence type="ECO:0000313" key="2">
    <source>
        <dbReference type="EMBL" id="OHA15524.1"/>
    </source>
</evidence>
<evidence type="ECO:0000256" key="1">
    <source>
        <dbReference type="SAM" id="MobiDB-lite"/>
    </source>
</evidence>
<protein>
    <submittedName>
        <fullName evidence="2">Uncharacterized protein</fullName>
    </submittedName>
</protein>
<gene>
    <name evidence="2" type="ORF">A3A10_00805</name>
</gene>
<organism evidence="2 3">
    <name type="scientific">Candidatus Tagabacteria bacterium RIFCSPLOWO2_01_FULL_42_9</name>
    <dbReference type="NCBI Taxonomy" id="1802296"/>
    <lineage>
        <taxon>Bacteria</taxon>
        <taxon>Candidatus Tagaibacteriota</taxon>
    </lineage>
</organism>
<accession>A0A1G2LVK7</accession>
<reference evidence="2 3" key="1">
    <citation type="journal article" date="2016" name="Nat. Commun.">
        <title>Thousands of microbial genomes shed light on interconnected biogeochemical processes in an aquifer system.</title>
        <authorList>
            <person name="Anantharaman K."/>
            <person name="Brown C.T."/>
            <person name="Hug L.A."/>
            <person name="Sharon I."/>
            <person name="Castelle C.J."/>
            <person name="Probst A.J."/>
            <person name="Thomas B.C."/>
            <person name="Singh A."/>
            <person name="Wilkins M.J."/>
            <person name="Karaoz U."/>
            <person name="Brodie E.L."/>
            <person name="Williams K.H."/>
            <person name="Hubbard S.S."/>
            <person name="Banfield J.F."/>
        </authorList>
    </citation>
    <scope>NUCLEOTIDE SEQUENCE [LARGE SCALE GENOMIC DNA]</scope>
</reference>
<proteinExistence type="predicted"/>
<feature type="compositionally biased region" description="Polar residues" evidence="1">
    <location>
        <begin position="341"/>
        <end position="353"/>
    </location>
</feature>
<evidence type="ECO:0000313" key="3">
    <source>
        <dbReference type="Proteomes" id="UP000178116"/>
    </source>
</evidence>
<comment type="caution">
    <text evidence="2">The sequence shown here is derived from an EMBL/GenBank/DDBJ whole genome shotgun (WGS) entry which is preliminary data.</text>
</comment>
<dbReference type="Proteomes" id="UP000178116">
    <property type="component" value="Unassembled WGS sequence"/>
</dbReference>
<dbReference type="AlphaFoldDB" id="A0A1G2LVK7"/>
<dbReference type="EMBL" id="MHRA01000019">
    <property type="protein sequence ID" value="OHA15524.1"/>
    <property type="molecule type" value="Genomic_DNA"/>
</dbReference>
<sequence length="394" mass="43851">MKRRMTMDGKTGSTVISDAFKKAEEKKTKEAPRTIPLPDLSKIEVGTVSGERLTAINKEAQERKEWAENAGAKLAQIQEEIRKLEGDQNTRFSPTGQQLLAHYKDAEQRLLTAGDESLRQHMEFSKLLNEVRSTDPTHLGEVGEIIFRVCQMGRYKIASEQEVEAGRKEGKWPAGTIFFEKKVYLSFFAEKSSGQRALEAELRKLVDAVKFSKAASIKTRGNSDLSGLVSGKTGYYYLFSPKRTEEDRKFSEGHALVEVKDINKGKTDKKPYGVVEVRDACGSLGWMAEDRGRWIPFLWVERGRVITSNEKRLEKNEFDRAVRVIRVIRALVDVWSKSQKSAATLSPEPSSEETPMLAGESGGPVADSKLASADSKPVATPPAVAGKSKKPVKK</sequence>
<name>A0A1G2LVK7_9BACT</name>
<feature type="region of interest" description="Disordered" evidence="1">
    <location>
        <begin position="341"/>
        <end position="394"/>
    </location>
</feature>